<proteinExistence type="predicted"/>
<dbReference type="EMBL" id="MF347636">
    <property type="protein sequence ID" value="ASR77363.1"/>
    <property type="molecule type" value="Genomic_DNA"/>
</dbReference>
<gene>
    <name evidence="1" type="ORF">SEA_NOOTNOOT_95</name>
</gene>
<dbReference type="CDD" id="cd00198">
    <property type="entry name" value="vWFA"/>
    <property type="match status" value="1"/>
</dbReference>
<sequence length="203" mass="22158">MTDVDVDIVLIVDRSGSMSRIKDEAEGALNRFLEEQKNVEGDVFVTYVQFDDVYETRFEKVGLANAAGTVSIEPRGMTALLDAIGKTVVNYVPQTKKTIYVIMTDGLENASREWTVETVNRLITESKQHGDEFVYLGANQDAIAVGSKLGIPVASSLTFAADKAGFDAVSRSMTSYVTATRSGLAYEFTDEDRKNATGLTDSE</sequence>
<evidence type="ECO:0000313" key="1">
    <source>
        <dbReference type="EMBL" id="ASR77363.1"/>
    </source>
</evidence>
<evidence type="ECO:0008006" key="3">
    <source>
        <dbReference type="Google" id="ProtNLM"/>
    </source>
</evidence>
<dbReference type="Proteomes" id="UP000225626">
    <property type="component" value="Segment"/>
</dbReference>
<evidence type="ECO:0000313" key="2">
    <source>
        <dbReference type="Proteomes" id="UP000225626"/>
    </source>
</evidence>
<accession>A0A222YZL6</accession>
<keyword evidence="2" id="KW-1185">Reference proteome</keyword>
<dbReference type="InterPro" id="IPR036465">
    <property type="entry name" value="vWFA_dom_sf"/>
</dbReference>
<dbReference type="SUPFAM" id="SSF53300">
    <property type="entry name" value="vWA-like"/>
    <property type="match status" value="1"/>
</dbReference>
<dbReference type="OrthoDB" id="10039at10239"/>
<protein>
    <recommendedName>
        <fullName evidence="3">VWFA domain-containing protein</fullName>
    </recommendedName>
</protein>
<name>A0A222YZL6_9CAUD</name>
<reference evidence="1 2" key="1">
    <citation type="submission" date="2017-06" db="EMBL/GenBank/DDBJ databases">
        <authorList>
            <person name="Meridew S.N."/>
            <person name="Morgan R.E."/>
            <person name="Moussa A.T."/>
            <person name="Shahid S.H."/>
            <person name="Bhuiyan S."/>
            <person name="Nayek S."/>
            <person name="Suri N."/>
            <person name="Kim T."/>
            <person name="Layton S.R."/>
            <person name="Hughes L.E."/>
            <person name="Garlena R.A."/>
            <person name="Russell D.A."/>
            <person name="Pope W.H."/>
            <person name="Jacobs-Sera D."/>
            <person name="Hendrix R.W."/>
            <person name="Hatfull G.F."/>
        </authorList>
    </citation>
    <scope>NUCLEOTIDE SEQUENCE [LARGE SCALE GENOMIC DNA]</scope>
</reference>
<organism evidence="1 2">
    <name type="scientific">Streptomyces phage NootNoot</name>
    <dbReference type="NCBI Taxonomy" id="2023992"/>
    <lineage>
        <taxon>Viruses</taxon>
        <taxon>Duplodnaviria</taxon>
        <taxon>Heunggongvirae</taxon>
        <taxon>Uroviricota</taxon>
        <taxon>Caudoviricetes</taxon>
        <taxon>Stanwilliamsviridae</taxon>
        <taxon>Boydwoodruffvirinae</taxon>
        <taxon>Samistivirus</taxon>
        <taxon>Samistivirus nootnoot</taxon>
    </lineage>
</organism>
<dbReference type="Gene3D" id="3.40.50.410">
    <property type="entry name" value="von Willebrand factor, type A domain"/>
    <property type="match status" value="1"/>
</dbReference>